<keyword evidence="6" id="KW-0539">Nucleus</keyword>
<dbReference type="SMART" id="SM00668">
    <property type="entry name" value="CTLH"/>
    <property type="match status" value="1"/>
</dbReference>
<keyword evidence="2 9" id="KW-0853">WD repeat</keyword>
<evidence type="ECO:0000256" key="6">
    <source>
        <dbReference type="ARBA" id="ARBA00023242"/>
    </source>
</evidence>
<dbReference type="PROSITE" id="PS50896">
    <property type="entry name" value="LISH"/>
    <property type="match status" value="1"/>
</dbReference>
<keyword evidence="3" id="KW-0507">mRNA processing</keyword>
<dbReference type="PROSITE" id="PS00678">
    <property type="entry name" value="WD_REPEATS_1"/>
    <property type="match status" value="1"/>
</dbReference>
<evidence type="ECO:0000256" key="5">
    <source>
        <dbReference type="ARBA" id="ARBA00023187"/>
    </source>
</evidence>
<dbReference type="EMBL" id="CAJOBJ010325410">
    <property type="protein sequence ID" value="CAF5174336.1"/>
    <property type="molecule type" value="Genomic_DNA"/>
</dbReference>
<comment type="caution">
    <text evidence="11">The sequence shown here is derived from an EMBL/GenBank/DDBJ whole genome shotgun (WGS) entry which is preliminary data.</text>
</comment>
<dbReference type="InterPro" id="IPR006595">
    <property type="entry name" value="CTLH_C"/>
</dbReference>
<dbReference type="PROSITE" id="PS50897">
    <property type="entry name" value="CTLH"/>
    <property type="match status" value="1"/>
</dbReference>
<evidence type="ECO:0000313" key="12">
    <source>
        <dbReference type="Proteomes" id="UP000681720"/>
    </source>
</evidence>
<evidence type="ECO:0000256" key="4">
    <source>
        <dbReference type="ARBA" id="ARBA00022737"/>
    </source>
</evidence>
<keyword evidence="4" id="KW-0677">Repeat</keyword>
<dbReference type="Pfam" id="PF17814">
    <property type="entry name" value="LisH_TPL"/>
    <property type="match status" value="1"/>
</dbReference>
<evidence type="ECO:0000259" key="10">
    <source>
        <dbReference type="PROSITE" id="PS50897"/>
    </source>
</evidence>
<dbReference type="InterPro" id="IPR006594">
    <property type="entry name" value="LisH"/>
</dbReference>
<dbReference type="FunFam" id="2.130.10.10:FF:000729">
    <property type="entry name" value="SMU1, DNA replication regulator and spliceosomal factor"/>
    <property type="match status" value="1"/>
</dbReference>
<reference evidence="11" key="1">
    <citation type="submission" date="2021-02" db="EMBL/GenBank/DDBJ databases">
        <authorList>
            <person name="Nowell W R."/>
        </authorList>
    </citation>
    <scope>NUCLEOTIDE SEQUENCE</scope>
</reference>
<dbReference type="SMART" id="SM00667">
    <property type="entry name" value="LisH"/>
    <property type="match status" value="1"/>
</dbReference>
<dbReference type="Pfam" id="PF00400">
    <property type="entry name" value="WD40"/>
    <property type="match status" value="1"/>
</dbReference>
<dbReference type="InterPro" id="IPR015943">
    <property type="entry name" value="WD40/YVTN_repeat-like_dom_sf"/>
</dbReference>
<dbReference type="AlphaFoldDB" id="A0A8S3GWV3"/>
<protein>
    <recommendedName>
        <fullName evidence="8">WD40 repeat-containing protein SMU1</fullName>
    </recommendedName>
</protein>
<dbReference type="SUPFAM" id="SSF50998">
    <property type="entry name" value="Quinoprotein alcohol dehydrogenase-like"/>
    <property type="match status" value="1"/>
</dbReference>
<dbReference type="GO" id="GO:0016607">
    <property type="term" value="C:nuclear speck"/>
    <property type="evidence" value="ECO:0007669"/>
    <property type="project" value="UniProtKB-SubCell"/>
</dbReference>
<evidence type="ECO:0000256" key="7">
    <source>
        <dbReference type="ARBA" id="ARBA00025801"/>
    </source>
</evidence>
<dbReference type="PROSITE" id="PS50082">
    <property type="entry name" value="WD_REPEATS_2"/>
    <property type="match status" value="1"/>
</dbReference>
<feature type="repeat" description="WD" evidence="9">
    <location>
        <begin position="207"/>
        <end position="248"/>
    </location>
</feature>
<dbReference type="GO" id="GO:0000398">
    <property type="term" value="P:mRNA splicing, via spliceosome"/>
    <property type="evidence" value="ECO:0007669"/>
    <property type="project" value="InterPro"/>
</dbReference>
<accession>A0A8S3GWV3</accession>
<comment type="subcellular location">
    <subcellularLocation>
        <location evidence="1">Nucleus speckle</location>
    </subcellularLocation>
</comment>
<dbReference type="InterPro" id="IPR011047">
    <property type="entry name" value="Quinoprotein_ADH-like_sf"/>
</dbReference>
<dbReference type="Proteomes" id="UP000681720">
    <property type="component" value="Unassembled WGS sequence"/>
</dbReference>
<dbReference type="InterPro" id="IPR045184">
    <property type="entry name" value="SMU1"/>
</dbReference>
<organism evidence="11 12">
    <name type="scientific">Rotaria magnacalcarata</name>
    <dbReference type="NCBI Taxonomy" id="392030"/>
    <lineage>
        <taxon>Eukaryota</taxon>
        <taxon>Metazoa</taxon>
        <taxon>Spiralia</taxon>
        <taxon>Gnathifera</taxon>
        <taxon>Rotifera</taxon>
        <taxon>Eurotatoria</taxon>
        <taxon>Bdelloidea</taxon>
        <taxon>Philodinida</taxon>
        <taxon>Philodinidae</taxon>
        <taxon>Rotaria</taxon>
    </lineage>
</organism>
<dbReference type="PROSITE" id="PS50294">
    <property type="entry name" value="WD_REPEATS_REGION"/>
    <property type="match status" value="1"/>
</dbReference>
<evidence type="ECO:0000256" key="8">
    <source>
        <dbReference type="ARBA" id="ARBA00026184"/>
    </source>
</evidence>
<dbReference type="InterPro" id="IPR019775">
    <property type="entry name" value="WD40_repeat_CS"/>
</dbReference>
<evidence type="ECO:0000256" key="1">
    <source>
        <dbReference type="ARBA" id="ARBA00004324"/>
    </source>
</evidence>
<proteinExistence type="inferred from homology"/>
<dbReference type="InterPro" id="IPR054532">
    <property type="entry name" value="TPL_SMU1_LisH-like"/>
</dbReference>
<evidence type="ECO:0000256" key="9">
    <source>
        <dbReference type="PROSITE-ProRule" id="PRU00221"/>
    </source>
</evidence>
<feature type="domain" description="CTLH" evidence="10">
    <location>
        <begin position="37"/>
        <end position="89"/>
    </location>
</feature>
<feature type="non-terminal residue" evidence="11">
    <location>
        <position position="259"/>
    </location>
</feature>
<keyword evidence="5" id="KW-0508">mRNA splicing</keyword>
<feature type="non-terminal residue" evidence="11">
    <location>
        <position position="1"/>
    </location>
</feature>
<dbReference type="PANTHER" id="PTHR22848">
    <property type="entry name" value="WD40 REPEAT PROTEIN"/>
    <property type="match status" value="1"/>
</dbReference>
<dbReference type="InterPro" id="IPR001680">
    <property type="entry name" value="WD40_rpt"/>
</dbReference>
<dbReference type="SMART" id="SM00320">
    <property type="entry name" value="WD40"/>
    <property type="match status" value="1"/>
</dbReference>
<sequence length="259" mass="29606">EIESADVIRLIQQYLKENNLLRTLAQLQDESGISLNTVDSIESFSSEINNGHWDTVLQTIQSLKLPDNKLLDLYEQIVIELIELRELGAARTLLRQTDPMIMLKQQQPDRYVHLEDLLTRSYFDPREAYAEGQNKEKRRQAIATALSGEVSVVPASRLLALLGQALKWQQHQGLLPPGTSIDLFRGKAQVREQEEEKYPSQLSRVMKFGSKAHVECARFSPDGQYLVTGSFDGIIEVWNFTTGKIRKDLKYQAQEQFMV</sequence>
<gene>
    <name evidence="11" type="ORF">GIL414_LOCUS67161</name>
</gene>
<comment type="similarity">
    <text evidence="7">Belongs to the WD repeat SMU1 family.</text>
</comment>
<evidence type="ECO:0000256" key="3">
    <source>
        <dbReference type="ARBA" id="ARBA00022664"/>
    </source>
</evidence>
<evidence type="ECO:0000256" key="2">
    <source>
        <dbReference type="ARBA" id="ARBA00022574"/>
    </source>
</evidence>
<evidence type="ECO:0000313" key="11">
    <source>
        <dbReference type="EMBL" id="CAF5174336.1"/>
    </source>
</evidence>
<dbReference type="Gene3D" id="2.130.10.10">
    <property type="entry name" value="YVTN repeat-like/Quinoprotein amine dehydrogenase"/>
    <property type="match status" value="1"/>
</dbReference>
<name>A0A8S3GWV3_9BILA</name>